<dbReference type="Pfam" id="PF13649">
    <property type="entry name" value="Methyltransf_25"/>
    <property type="match status" value="1"/>
</dbReference>
<dbReference type="EMBL" id="HG793126">
    <property type="protein sequence ID" value="CDK26184.1"/>
    <property type="molecule type" value="Genomic_DNA"/>
</dbReference>
<dbReference type="InterPro" id="IPR051052">
    <property type="entry name" value="Diverse_substrate_MTase"/>
</dbReference>
<reference evidence="4" key="1">
    <citation type="submission" date="2013-12" db="EMBL/GenBank/DDBJ databases">
        <authorList>
            <person name="Genoscope - CEA"/>
        </authorList>
    </citation>
    <scope>NUCLEOTIDE SEQUENCE</scope>
    <source>
        <strain evidence="4">CBS 1993</strain>
    </source>
</reference>
<dbReference type="InterPro" id="IPR029063">
    <property type="entry name" value="SAM-dependent_MTases_sf"/>
</dbReference>
<dbReference type="PANTHER" id="PTHR44942:SF4">
    <property type="entry name" value="METHYLTRANSFERASE TYPE 11 DOMAIN-CONTAINING PROTEIN"/>
    <property type="match status" value="1"/>
</dbReference>
<dbReference type="RefSeq" id="XP_022458192.1">
    <property type="nucleotide sequence ID" value="XM_022604408.1"/>
</dbReference>
<dbReference type="CDD" id="cd02440">
    <property type="entry name" value="AdoMet_MTases"/>
    <property type="match status" value="1"/>
</dbReference>
<dbReference type="GO" id="GO:0032259">
    <property type="term" value="P:methylation"/>
    <property type="evidence" value="ECO:0007669"/>
    <property type="project" value="UniProtKB-KW"/>
</dbReference>
<name>W6MIB2_9ASCO</name>
<evidence type="ECO:0000256" key="2">
    <source>
        <dbReference type="ARBA" id="ARBA00022679"/>
    </source>
</evidence>
<gene>
    <name evidence="4" type="ORF">KUCA_T00002155001</name>
</gene>
<dbReference type="SUPFAM" id="SSF53335">
    <property type="entry name" value="S-adenosyl-L-methionine-dependent methyltransferases"/>
    <property type="match status" value="1"/>
</dbReference>
<sequence>MSAFSSKTFKTDVYGFFRPHYPPQLFTALQDYHKGDHKLAIDSGCGPGEASFPLLRQLKFNKVIGTDLSQVMVEKATRTRKPEEIDSISFARCGASDLASVGVENESVDLMTAAQCVHWFDTDTWFDEVLRVLKPGGTLAYWCYVDPYFLGAPEANKVYENFTYGDKFLGPFWEQPGRSKIRGLYRDVNEAISKKKGFCDVQVVEFDPMHSTSQTALSLRKTVTLENYLGYASTWSSHHKWTEANPGVKPDILDVFAKELQTKVGWRLDTEIEIAWKTMYCFARKVVK</sequence>
<dbReference type="HOGENOM" id="CLU_049344_1_2_1"/>
<reference evidence="4" key="2">
    <citation type="submission" date="2014-02" db="EMBL/GenBank/DDBJ databases">
        <title>Complete DNA sequence of /Kuraishia capsulata/ illustrates novel genomic features among budding yeasts (/Saccharomycotina/).</title>
        <authorList>
            <person name="Morales L."/>
            <person name="Noel B."/>
            <person name="Porcel B."/>
            <person name="Marcet-Houben M."/>
            <person name="Hullo M-F."/>
            <person name="Sacerdot C."/>
            <person name="Tekaia F."/>
            <person name="Leh-Louis V."/>
            <person name="Despons L."/>
            <person name="Khanna V."/>
            <person name="Aury J-M."/>
            <person name="Barbe V."/>
            <person name="Couloux A."/>
            <person name="Labadie K."/>
            <person name="Pelletier E."/>
            <person name="Souciet J-L."/>
            <person name="Boekhout T."/>
            <person name="Gabaldon T."/>
            <person name="Wincker P."/>
            <person name="Dujon B."/>
        </authorList>
    </citation>
    <scope>NUCLEOTIDE SEQUENCE</scope>
    <source>
        <strain evidence="4">CBS 1993</strain>
    </source>
</reference>
<keyword evidence="5" id="KW-1185">Reference proteome</keyword>
<evidence type="ECO:0000313" key="5">
    <source>
        <dbReference type="Proteomes" id="UP000019384"/>
    </source>
</evidence>
<dbReference type="InterPro" id="IPR041698">
    <property type="entry name" value="Methyltransf_25"/>
</dbReference>
<keyword evidence="1" id="KW-0489">Methyltransferase</keyword>
<dbReference type="Gene3D" id="3.40.50.150">
    <property type="entry name" value="Vaccinia Virus protein VP39"/>
    <property type="match status" value="1"/>
</dbReference>
<organism evidence="4 5">
    <name type="scientific">Kuraishia capsulata CBS 1993</name>
    <dbReference type="NCBI Taxonomy" id="1382522"/>
    <lineage>
        <taxon>Eukaryota</taxon>
        <taxon>Fungi</taxon>
        <taxon>Dikarya</taxon>
        <taxon>Ascomycota</taxon>
        <taxon>Saccharomycotina</taxon>
        <taxon>Pichiomycetes</taxon>
        <taxon>Pichiales</taxon>
        <taxon>Pichiaceae</taxon>
        <taxon>Kuraishia</taxon>
    </lineage>
</organism>
<dbReference type="GO" id="GO:0008168">
    <property type="term" value="F:methyltransferase activity"/>
    <property type="evidence" value="ECO:0007669"/>
    <property type="project" value="UniProtKB-KW"/>
</dbReference>
<dbReference type="GeneID" id="34519580"/>
<dbReference type="Proteomes" id="UP000019384">
    <property type="component" value="Unassembled WGS sequence"/>
</dbReference>
<protein>
    <recommendedName>
        <fullName evidence="3">Methyltransferase domain-containing protein</fullName>
    </recommendedName>
</protein>
<evidence type="ECO:0000259" key="3">
    <source>
        <dbReference type="Pfam" id="PF13649"/>
    </source>
</evidence>
<keyword evidence="2" id="KW-0808">Transferase</keyword>
<dbReference type="OrthoDB" id="10027013at2759"/>
<proteinExistence type="predicted"/>
<accession>W6MIB2</accession>
<dbReference type="STRING" id="1382522.W6MIB2"/>
<feature type="domain" description="Methyltransferase" evidence="3">
    <location>
        <begin position="41"/>
        <end position="137"/>
    </location>
</feature>
<evidence type="ECO:0000256" key="1">
    <source>
        <dbReference type="ARBA" id="ARBA00022603"/>
    </source>
</evidence>
<evidence type="ECO:0000313" key="4">
    <source>
        <dbReference type="EMBL" id="CDK26184.1"/>
    </source>
</evidence>
<dbReference type="PANTHER" id="PTHR44942">
    <property type="entry name" value="METHYLTRANSF_11 DOMAIN-CONTAINING PROTEIN"/>
    <property type="match status" value="1"/>
</dbReference>
<dbReference type="AlphaFoldDB" id="W6MIB2"/>